<name>A0A0G0Z1E3_9BACT</name>
<accession>A0A0G0Z1E3</accession>
<dbReference type="InterPro" id="IPR010985">
    <property type="entry name" value="Ribbon_hlx_hlx"/>
</dbReference>
<dbReference type="CDD" id="cd22231">
    <property type="entry name" value="RHH_NikR_HicB-like"/>
    <property type="match status" value="1"/>
</dbReference>
<dbReference type="AlphaFoldDB" id="A0A0G0Z1E3"/>
<sequence length="95" mass="10849">MSTVSLSLTDHQLSEIDRLSGVFGFENRSEFVRALLRATLSDEALLKRSVVFPFDVPGEKSVKRIVSEFKKTNRYSPEFLTDLKEGLEESKYFGK</sequence>
<evidence type="ECO:0008006" key="3">
    <source>
        <dbReference type="Google" id="ProtNLM"/>
    </source>
</evidence>
<dbReference type="Gene3D" id="1.10.1220.10">
    <property type="entry name" value="Met repressor-like"/>
    <property type="match status" value="1"/>
</dbReference>
<proteinExistence type="predicted"/>
<evidence type="ECO:0000313" key="1">
    <source>
        <dbReference type="EMBL" id="KKS42597.1"/>
    </source>
</evidence>
<dbReference type="SUPFAM" id="SSF47598">
    <property type="entry name" value="Ribbon-helix-helix"/>
    <property type="match status" value="1"/>
</dbReference>
<dbReference type="GO" id="GO:0006355">
    <property type="term" value="P:regulation of DNA-templated transcription"/>
    <property type="evidence" value="ECO:0007669"/>
    <property type="project" value="InterPro"/>
</dbReference>
<gene>
    <name evidence="1" type="ORF">UV06_C0009G0012</name>
</gene>
<reference evidence="1 2" key="1">
    <citation type="journal article" date="2015" name="Nature">
        <title>rRNA introns, odd ribosomes, and small enigmatic genomes across a large radiation of phyla.</title>
        <authorList>
            <person name="Brown C.T."/>
            <person name="Hug L.A."/>
            <person name="Thomas B.C."/>
            <person name="Sharon I."/>
            <person name="Castelle C.J."/>
            <person name="Singh A."/>
            <person name="Wilkins M.J."/>
            <person name="Williams K.H."/>
            <person name="Banfield J.F."/>
        </authorList>
    </citation>
    <scope>NUCLEOTIDE SEQUENCE [LARGE SCALE GENOMIC DNA]</scope>
</reference>
<dbReference type="EMBL" id="LCDA01000009">
    <property type="protein sequence ID" value="KKS42597.1"/>
    <property type="molecule type" value="Genomic_DNA"/>
</dbReference>
<dbReference type="InterPro" id="IPR013321">
    <property type="entry name" value="Arc_rbn_hlx_hlx"/>
</dbReference>
<comment type="caution">
    <text evidence="1">The sequence shown here is derived from an EMBL/GenBank/DDBJ whole genome shotgun (WGS) entry which is preliminary data.</text>
</comment>
<evidence type="ECO:0000313" key="2">
    <source>
        <dbReference type="Proteomes" id="UP000033854"/>
    </source>
</evidence>
<protein>
    <recommendedName>
        <fullName evidence="3">Ribbon-helix-helix protein CopG domain-containing protein</fullName>
    </recommendedName>
</protein>
<organism evidence="1 2">
    <name type="scientific">Candidatus Collierbacteria bacterium GW2011_GWA2_42_17</name>
    <dbReference type="NCBI Taxonomy" id="1618378"/>
    <lineage>
        <taxon>Bacteria</taxon>
        <taxon>Candidatus Collieribacteriota</taxon>
    </lineage>
</organism>
<dbReference type="Proteomes" id="UP000033854">
    <property type="component" value="Unassembled WGS sequence"/>
</dbReference>